<dbReference type="EMBL" id="LATX01001323">
    <property type="protein sequence ID" value="KTB42523.1"/>
    <property type="molecule type" value="Genomic_DNA"/>
</dbReference>
<reference evidence="1 2" key="1">
    <citation type="submission" date="2015-12" db="EMBL/GenBank/DDBJ databases">
        <title>Draft genome sequence of Moniliophthora roreri, the causal agent of frosty pod rot of cacao.</title>
        <authorList>
            <person name="Aime M.C."/>
            <person name="Diaz-Valderrama J.R."/>
            <person name="Kijpornyongpan T."/>
            <person name="Phillips-Mora W."/>
        </authorList>
    </citation>
    <scope>NUCLEOTIDE SEQUENCE [LARGE SCALE GENOMIC DNA]</scope>
    <source>
        <strain evidence="1 2">MCA 2952</strain>
    </source>
</reference>
<dbReference type="Proteomes" id="UP000054988">
    <property type="component" value="Unassembled WGS sequence"/>
</dbReference>
<comment type="caution">
    <text evidence="1">The sequence shown here is derived from an EMBL/GenBank/DDBJ whole genome shotgun (WGS) entry which is preliminary data.</text>
</comment>
<gene>
    <name evidence="1" type="ORF">WG66_4898</name>
</gene>
<sequence>MNEKKFRK</sequence>
<evidence type="ECO:0000313" key="1">
    <source>
        <dbReference type="EMBL" id="KTB42523.1"/>
    </source>
</evidence>
<evidence type="ECO:0000313" key="2">
    <source>
        <dbReference type="Proteomes" id="UP000054988"/>
    </source>
</evidence>
<proteinExistence type="predicted"/>
<protein>
    <submittedName>
        <fullName evidence="1">Uncharacterized protein</fullName>
    </submittedName>
</protein>
<accession>A0A0W0G1S4</accession>
<organism evidence="1 2">
    <name type="scientific">Moniliophthora roreri</name>
    <name type="common">Frosty pod rot fungus</name>
    <name type="synonym">Monilia roreri</name>
    <dbReference type="NCBI Taxonomy" id="221103"/>
    <lineage>
        <taxon>Eukaryota</taxon>
        <taxon>Fungi</taxon>
        <taxon>Dikarya</taxon>
        <taxon>Basidiomycota</taxon>
        <taxon>Agaricomycotina</taxon>
        <taxon>Agaricomycetes</taxon>
        <taxon>Agaricomycetidae</taxon>
        <taxon>Agaricales</taxon>
        <taxon>Marasmiineae</taxon>
        <taxon>Marasmiaceae</taxon>
        <taxon>Moniliophthora</taxon>
    </lineage>
</organism>
<name>A0A0W0G1S4_MONRR</name>